<dbReference type="Proteomes" id="UP000184041">
    <property type="component" value="Unassembled WGS sequence"/>
</dbReference>
<dbReference type="RefSeq" id="WP_084088100.1">
    <property type="nucleotide sequence ID" value="NZ_FQUS01000006.1"/>
</dbReference>
<dbReference type="SUPFAM" id="SSF55811">
    <property type="entry name" value="Nudix"/>
    <property type="match status" value="1"/>
</dbReference>
<protein>
    <submittedName>
        <fullName evidence="4">8-oxo-dGTP pyrophosphatase MutT, NUDIX family</fullName>
    </submittedName>
</protein>
<evidence type="ECO:0000256" key="2">
    <source>
        <dbReference type="RuleBase" id="RU003476"/>
    </source>
</evidence>
<name>A0A1M4ZIK0_9BACT</name>
<dbReference type="InterPro" id="IPR020476">
    <property type="entry name" value="Nudix_hydrolase"/>
</dbReference>
<feature type="domain" description="Nudix hydrolase" evidence="3">
    <location>
        <begin position="2"/>
        <end position="137"/>
    </location>
</feature>
<accession>A0A1M4ZIK0</accession>
<dbReference type="PROSITE" id="PS51462">
    <property type="entry name" value="NUDIX"/>
    <property type="match status" value="1"/>
</dbReference>
<dbReference type="InterPro" id="IPR000086">
    <property type="entry name" value="NUDIX_hydrolase_dom"/>
</dbReference>
<dbReference type="OrthoDB" id="9816289at2"/>
<keyword evidence="1 2" id="KW-0378">Hydrolase</keyword>
<proteinExistence type="inferred from homology"/>
<comment type="similarity">
    <text evidence="2">Belongs to the Nudix hydrolase family.</text>
</comment>
<dbReference type="GO" id="GO:0004081">
    <property type="term" value="F:bis(5'-nucleosyl)-tetraphosphatase (asymmetrical) activity"/>
    <property type="evidence" value="ECO:0007669"/>
    <property type="project" value="TreeGrafter"/>
</dbReference>
<dbReference type="Pfam" id="PF00293">
    <property type="entry name" value="NUDIX"/>
    <property type="match status" value="1"/>
</dbReference>
<dbReference type="GO" id="GO:0006167">
    <property type="term" value="P:AMP biosynthetic process"/>
    <property type="evidence" value="ECO:0007669"/>
    <property type="project" value="TreeGrafter"/>
</dbReference>
<dbReference type="PRINTS" id="PR00502">
    <property type="entry name" value="NUDIXFAMILY"/>
</dbReference>
<keyword evidence="5" id="KW-1185">Reference proteome</keyword>
<sequence>MTGLTAAGGVLFRQASGTGGTEVLLIFRRGVWDLPKGKKEQKETIEECAVREVAEEIGLNRLPNIVEPLLKTYHEYEQEGVHFGKTTHWFAMQLSSEVASFTPEEKEGIERVEWYSLRRAKEMVGYDNLRDVLGELENLISKP</sequence>
<dbReference type="Gene3D" id="3.90.79.10">
    <property type="entry name" value="Nucleoside Triphosphate Pyrophosphohydrolase"/>
    <property type="match status" value="1"/>
</dbReference>
<dbReference type="InterPro" id="IPR020084">
    <property type="entry name" value="NUDIX_hydrolase_CS"/>
</dbReference>
<dbReference type="AlphaFoldDB" id="A0A1M4ZIK0"/>
<dbReference type="CDD" id="cd03673">
    <property type="entry name" value="NUDIX_Ap6A_hydrolase"/>
    <property type="match status" value="1"/>
</dbReference>
<evidence type="ECO:0000256" key="1">
    <source>
        <dbReference type="ARBA" id="ARBA00022801"/>
    </source>
</evidence>
<evidence type="ECO:0000313" key="5">
    <source>
        <dbReference type="Proteomes" id="UP000184041"/>
    </source>
</evidence>
<evidence type="ECO:0000259" key="3">
    <source>
        <dbReference type="PROSITE" id="PS51462"/>
    </source>
</evidence>
<reference evidence="4 5" key="1">
    <citation type="submission" date="2016-11" db="EMBL/GenBank/DDBJ databases">
        <authorList>
            <person name="Jaros S."/>
            <person name="Januszkiewicz K."/>
            <person name="Wedrychowicz H."/>
        </authorList>
    </citation>
    <scope>NUCLEOTIDE SEQUENCE [LARGE SCALE GENOMIC DNA]</scope>
    <source>
        <strain evidence="4 5">DSM 21986</strain>
    </source>
</reference>
<dbReference type="PANTHER" id="PTHR21340:SF0">
    <property type="entry name" value="BIS(5'-NUCLEOSYL)-TETRAPHOSPHATASE [ASYMMETRICAL]"/>
    <property type="match status" value="1"/>
</dbReference>
<dbReference type="EMBL" id="FQUS01000006">
    <property type="protein sequence ID" value="SHF17864.1"/>
    <property type="molecule type" value="Genomic_DNA"/>
</dbReference>
<dbReference type="PROSITE" id="PS00893">
    <property type="entry name" value="NUDIX_BOX"/>
    <property type="match status" value="1"/>
</dbReference>
<dbReference type="PANTHER" id="PTHR21340">
    <property type="entry name" value="DIADENOSINE 5,5-P1,P4-TETRAPHOSPHATE PYROPHOSPHOHYDROLASE MUTT"/>
    <property type="match status" value="1"/>
</dbReference>
<dbReference type="InterPro" id="IPR051325">
    <property type="entry name" value="Nudix_hydrolase_domain"/>
</dbReference>
<gene>
    <name evidence="4" type="ORF">SAMN05443144_10642</name>
</gene>
<dbReference type="GO" id="GO:0006754">
    <property type="term" value="P:ATP biosynthetic process"/>
    <property type="evidence" value="ECO:0007669"/>
    <property type="project" value="TreeGrafter"/>
</dbReference>
<dbReference type="InterPro" id="IPR015797">
    <property type="entry name" value="NUDIX_hydrolase-like_dom_sf"/>
</dbReference>
<dbReference type="STRING" id="1194090.SAMN05443144_10642"/>
<organism evidence="4 5">
    <name type="scientific">Fodinibius roseus</name>
    <dbReference type="NCBI Taxonomy" id="1194090"/>
    <lineage>
        <taxon>Bacteria</taxon>
        <taxon>Pseudomonadati</taxon>
        <taxon>Balneolota</taxon>
        <taxon>Balneolia</taxon>
        <taxon>Balneolales</taxon>
        <taxon>Balneolaceae</taxon>
        <taxon>Fodinibius</taxon>
    </lineage>
</organism>
<evidence type="ECO:0000313" key="4">
    <source>
        <dbReference type="EMBL" id="SHF17864.1"/>
    </source>
</evidence>